<evidence type="ECO:0000256" key="2">
    <source>
        <dbReference type="ARBA" id="ARBA00009487"/>
    </source>
</evidence>
<proteinExistence type="inferred from homology"/>
<feature type="compositionally biased region" description="Polar residues" evidence="12">
    <location>
        <begin position="557"/>
        <end position="567"/>
    </location>
</feature>
<keyword evidence="6" id="KW-0646">Protease inhibitor</keyword>
<evidence type="ECO:0000313" key="13">
    <source>
        <dbReference type="Ensembl" id="ENSCANP00000030226.1"/>
    </source>
</evidence>
<keyword evidence="4" id="KW-1017">Isopeptide bond</keyword>
<dbReference type="Ensembl" id="ENSCANT00000053429.1">
    <property type="protein sequence ID" value="ENSCANP00000030226.1"/>
    <property type="gene ID" value="ENSCANG00000038701.1"/>
</dbReference>
<evidence type="ECO:0000256" key="3">
    <source>
        <dbReference type="ARBA" id="ARBA00017619"/>
    </source>
</evidence>
<feature type="compositionally biased region" description="Basic and acidic residues" evidence="12">
    <location>
        <begin position="479"/>
        <end position="542"/>
    </location>
</feature>
<feature type="compositionally biased region" description="Basic and acidic residues" evidence="12">
    <location>
        <begin position="457"/>
        <end position="471"/>
    </location>
</feature>
<feature type="compositionally biased region" description="Acidic residues" evidence="12">
    <location>
        <begin position="295"/>
        <end position="304"/>
    </location>
</feature>
<comment type="similarity">
    <text evidence="2">Belongs to the protease inhibitor I27 (calpastatin) family.</text>
</comment>
<feature type="compositionally biased region" description="Polar residues" evidence="12">
    <location>
        <begin position="439"/>
        <end position="449"/>
    </location>
</feature>
<evidence type="ECO:0000256" key="6">
    <source>
        <dbReference type="ARBA" id="ARBA00022690"/>
    </source>
</evidence>
<sequence>MNPTETKAVKTEPEKKSQSTKLSVVHEKKSQEGKPKEHTEQKSLPKQASGTGSKDAHNKKAVSRSAEQQPSEKSTEPKSGMDAALDDLIDTLGGPEETEEEDTTYTGPEVSDPMSSTYIEELGKREVTIPPKYRELLAKMEGITGPPPDSLKPMGPDDAIDALSSDFTCGSPTAAGKKTEKEESTEVLKAQSAGTVRSAAPPQEKKRKVEKDTMSDQALEALSASLGTRQAEPELDLSSIKEVDEAKAKEEKLEKCGEDDETIPSEYRLKPATDKDGKPLLPEPEEKPKARSESELIDELSEDFDLSKCKEKPSKPTEKTEKGTVPDDAVEALADSLGKKEADPEDGKPVMDKVKEKAKEEDREKLGEKEETIPPDYRLEEVKDKDGKPLLPKESKEQLPPMSEDFLLDALSEDFSGPQNASSLKFEDAKLAAAISEVVSQTPASTTHTGAPPRDTSQSDKDLDDALDKLSDSLGQRQPDPDENKPMEDKVKEKAKAEHRDKLGERDDTIPPEYRHLLDDNGQDKPVKPPTKKSEESKKTADDQDPIDALSGDLDSCPSTTETSQNTAKDKCKKTASSSKAPKNGGKAKDSAKTTEETSKPKDDE</sequence>
<dbReference type="GO" id="GO:0010859">
    <property type="term" value="F:calcium-dependent cysteine-type endopeptidase inhibitor activity"/>
    <property type="evidence" value="ECO:0007669"/>
    <property type="project" value="TreeGrafter"/>
</dbReference>
<keyword evidence="8" id="KW-0677">Repeat</keyword>
<evidence type="ECO:0000256" key="4">
    <source>
        <dbReference type="ARBA" id="ARBA00022499"/>
    </source>
</evidence>
<evidence type="ECO:0000256" key="8">
    <source>
        <dbReference type="ARBA" id="ARBA00022737"/>
    </source>
</evidence>
<comment type="function">
    <text evidence="1">Specific inhibition of calpain (calcium-dependent cysteine protease). Plays a key role in postmortem tenderization of meat and have been proposed to be involved in muscle protein degradation in living tissue.</text>
</comment>
<evidence type="ECO:0000256" key="11">
    <source>
        <dbReference type="ARBA" id="ARBA00033013"/>
    </source>
</evidence>
<evidence type="ECO:0000256" key="5">
    <source>
        <dbReference type="ARBA" id="ARBA00022553"/>
    </source>
</evidence>
<dbReference type="AlphaFoldDB" id="A0A2K5JN07"/>
<evidence type="ECO:0000256" key="1">
    <source>
        <dbReference type="ARBA" id="ARBA00002637"/>
    </source>
</evidence>
<feature type="compositionally biased region" description="Basic and acidic residues" evidence="12">
    <location>
        <begin position="267"/>
        <end position="294"/>
    </location>
</feature>
<keyword evidence="7" id="KW-0789">Thiol protease inhibitor</keyword>
<feature type="compositionally biased region" description="Basic and acidic residues" evidence="12">
    <location>
        <begin position="177"/>
        <end position="186"/>
    </location>
</feature>
<dbReference type="Proteomes" id="UP000233080">
    <property type="component" value="Unassembled WGS sequence"/>
</dbReference>
<feature type="compositionally biased region" description="Basic and acidic residues" evidence="12">
    <location>
        <begin position="7"/>
        <end position="17"/>
    </location>
</feature>
<feature type="compositionally biased region" description="Basic and acidic residues" evidence="12">
    <location>
        <begin position="587"/>
        <end position="605"/>
    </location>
</feature>
<keyword evidence="14" id="KW-1185">Reference proteome</keyword>
<reference evidence="13" key="2">
    <citation type="submission" date="2025-09" db="UniProtKB">
        <authorList>
            <consortium name="Ensembl"/>
        </authorList>
    </citation>
    <scope>IDENTIFICATION</scope>
</reference>
<feature type="compositionally biased region" description="Basic and acidic residues" evidence="12">
    <location>
        <begin position="305"/>
        <end position="325"/>
    </location>
</feature>
<name>A0A2K5JN07_COLAP</name>
<feature type="compositionally biased region" description="Basic and acidic residues" evidence="12">
    <location>
        <begin position="24"/>
        <end position="43"/>
    </location>
</feature>
<accession>A0A2K5JN07</accession>
<dbReference type="InterPro" id="IPR026998">
    <property type="entry name" value="Calpastatin"/>
</dbReference>
<dbReference type="PANTHER" id="PTHR10077:SF0">
    <property type="entry name" value="CALPASTATIN"/>
    <property type="match status" value="1"/>
</dbReference>
<keyword evidence="9" id="KW-0832">Ubl conjugation</keyword>
<feature type="region of interest" description="Disordered" evidence="12">
    <location>
        <begin position="439"/>
        <end position="605"/>
    </location>
</feature>
<feature type="compositionally biased region" description="Basic and acidic residues" evidence="12">
    <location>
        <begin position="239"/>
        <end position="256"/>
    </location>
</feature>
<feature type="compositionally biased region" description="Basic and acidic residues" evidence="12">
    <location>
        <begin position="203"/>
        <end position="214"/>
    </location>
</feature>
<organism evidence="13 14">
    <name type="scientific">Colobus angolensis palliatus</name>
    <name type="common">Peters' Angolan colobus</name>
    <dbReference type="NCBI Taxonomy" id="336983"/>
    <lineage>
        <taxon>Eukaryota</taxon>
        <taxon>Metazoa</taxon>
        <taxon>Chordata</taxon>
        <taxon>Craniata</taxon>
        <taxon>Vertebrata</taxon>
        <taxon>Euteleostomi</taxon>
        <taxon>Mammalia</taxon>
        <taxon>Eutheria</taxon>
        <taxon>Euarchontoglires</taxon>
        <taxon>Primates</taxon>
        <taxon>Haplorrhini</taxon>
        <taxon>Catarrhini</taxon>
        <taxon>Cercopithecidae</taxon>
        <taxon>Colobinae</taxon>
        <taxon>Colobus</taxon>
    </lineage>
</organism>
<feature type="compositionally biased region" description="Basic and acidic residues" evidence="12">
    <location>
        <begin position="337"/>
        <end position="397"/>
    </location>
</feature>
<evidence type="ECO:0000256" key="10">
    <source>
        <dbReference type="ARBA" id="ARBA00022990"/>
    </source>
</evidence>
<feature type="region of interest" description="Disordered" evidence="12">
    <location>
        <begin position="141"/>
        <end position="423"/>
    </location>
</feature>
<reference evidence="13" key="1">
    <citation type="submission" date="2025-08" db="UniProtKB">
        <authorList>
            <consortium name="Ensembl"/>
        </authorList>
    </citation>
    <scope>IDENTIFICATION</scope>
</reference>
<dbReference type="Pfam" id="PF00748">
    <property type="entry name" value="Calpain_inhib"/>
    <property type="match status" value="4"/>
</dbReference>
<evidence type="ECO:0000313" key="14">
    <source>
        <dbReference type="Proteomes" id="UP000233080"/>
    </source>
</evidence>
<dbReference type="InterPro" id="IPR001259">
    <property type="entry name" value="Prot_inh_calpain"/>
</dbReference>
<dbReference type="PANTHER" id="PTHR10077">
    <property type="entry name" value="CALPASTATIN"/>
    <property type="match status" value="1"/>
</dbReference>
<feature type="region of interest" description="Disordered" evidence="12">
    <location>
        <begin position="1"/>
        <end position="116"/>
    </location>
</feature>
<keyword evidence="5" id="KW-0597">Phosphoprotein</keyword>
<protein>
    <recommendedName>
        <fullName evidence="3">Calpastatin</fullName>
    </recommendedName>
    <alternativeName>
        <fullName evidence="11">Calpain inhibitor</fullName>
    </alternativeName>
</protein>
<evidence type="ECO:0000256" key="9">
    <source>
        <dbReference type="ARBA" id="ARBA00022843"/>
    </source>
</evidence>
<keyword evidence="10" id="KW-0007">Acetylation</keyword>
<dbReference type="GO" id="GO:0005737">
    <property type="term" value="C:cytoplasm"/>
    <property type="evidence" value="ECO:0007669"/>
    <property type="project" value="TreeGrafter"/>
</dbReference>
<evidence type="ECO:0000256" key="7">
    <source>
        <dbReference type="ARBA" id="ARBA00022704"/>
    </source>
</evidence>
<evidence type="ECO:0000256" key="12">
    <source>
        <dbReference type="SAM" id="MobiDB-lite"/>
    </source>
</evidence>